<evidence type="ECO:0000313" key="2">
    <source>
        <dbReference type="Proteomes" id="UP000233786"/>
    </source>
</evidence>
<sequence>MAKNQMMPFPMPKGGGAAKKVLGLLFLAALVVLLLKSPVEAAQWVKAAWVTAMTAIEQVSIFLRGVIG</sequence>
<keyword evidence="2" id="KW-1185">Reference proteome</keyword>
<organism evidence="1 2">
    <name type="scientific">Saccharopolyspora spinosa</name>
    <dbReference type="NCBI Taxonomy" id="60894"/>
    <lineage>
        <taxon>Bacteria</taxon>
        <taxon>Bacillati</taxon>
        <taxon>Actinomycetota</taxon>
        <taxon>Actinomycetes</taxon>
        <taxon>Pseudonocardiales</taxon>
        <taxon>Pseudonocardiaceae</taxon>
        <taxon>Saccharopolyspora</taxon>
    </lineage>
</organism>
<dbReference type="AlphaFoldDB" id="A0A2N3XTY2"/>
<dbReference type="OrthoDB" id="9980150at2"/>
<protein>
    <submittedName>
        <fullName evidence="1">Uncharacterized protein</fullName>
    </submittedName>
</protein>
<evidence type="ECO:0000313" key="1">
    <source>
        <dbReference type="EMBL" id="PKW14148.1"/>
    </source>
</evidence>
<proteinExistence type="predicted"/>
<name>A0A2N3XTY2_SACSN</name>
<accession>A0A2N3XTY2</accession>
<reference evidence="1" key="1">
    <citation type="submission" date="2017-12" db="EMBL/GenBank/DDBJ databases">
        <title>Sequencing the genomes of 1000 Actinobacteria strains.</title>
        <authorList>
            <person name="Klenk H.-P."/>
        </authorList>
    </citation>
    <scope>NUCLEOTIDE SEQUENCE [LARGE SCALE GENOMIC DNA]</scope>
    <source>
        <strain evidence="1">DSM 44228</strain>
    </source>
</reference>
<gene>
    <name evidence="1" type="ORF">A8926_1743</name>
</gene>
<dbReference type="RefSeq" id="WP_143539467.1">
    <property type="nucleotide sequence ID" value="NZ_CP061007.1"/>
</dbReference>
<dbReference type="Proteomes" id="UP000233786">
    <property type="component" value="Unassembled WGS sequence"/>
</dbReference>
<dbReference type="EMBL" id="PJNB01000001">
    <property type="protein sequence ID" value="PKW14148.1"/>
    <property type="molecule type" value="Genomic_DNA"/>
</dbReference>
<comment type="caution">
    <text evidence="1">The sequence shown here is derived from an EMBL/GenBank/DDBJ whole genome shotgun (WGS) entry which is preliminary data.</text>
</comment>
<dbReference type="STRING" id="994479.GCA_000194155_08140"/>